<comment type="caution">
    <text evidence="2">The sequence shown here is derived from an EMBL/GenBank/DDBJ whole genome shotgun (WGS) entry which is preliminary data.</text>
</comment>
<evidence type="ECO:0000256" key="1">
    <source>
        <dbReference type="SAM" id="SignalP"/>
    </source>
</evidence>
<dbReference type="Proteomes" id="UP000298663">
    <property type="component" value="Unassembled WGS sequence"/>
</dbReference>
<evidence type="ECO:0000313" key="3">
    <source>
        <dbReference type="Proteomes" id="UP000298663"/>
    </source>
</evidence>
<name>A0A4U5MFX7_STECR</name>
<dbReference type="EMBL" id="AZBU02000008">
    <property type="protein sequence ID" value="TKR68124.1"/>
    <property type="molecule type" value="Genomic_DNA"/>
</dbReference>
<feature type="signal peptide" evidence="1">
    <location>
        <begin position="1"/>
        <end position="20"/>
    </location>
</feature>
<reference evidence="2 3" key="1">
    <citation type="journal article" date="2015" name="Genome Biol.">
        <title>Comparative genomics of Steinernema reveals deeply conserved gene regulatory networks.</title>
        <authorList>
            <person name="Dillman A.R."/>
            <person name="Macchietto M."/>
            <person name="Porter C.F."/>
            <person name="Rogers A."/>
            <person name="Williams B."/>
            <person name="Antoshechkin I."/>
            <person name="Lee M.M."/>
            <person name="Goodwin Z."/>
            <person name="Lu X."/>
            <person name="Lewis E.E."/>
            <person name="Goodrich-Blair H."/>
            <person name="Stock S.P."/>
            <person name="Adams B.J."/>
            <person name="Sternberg P.W."/>
            <person name="Mortazavi A."/>
        </authorList>
    </citation>
    <scope>NUCLEOTIDE SEQUENCE [LARGE SCALE GENOMIC DNA]</scope>
    <source>
        <strain evidence="2 3">ALL</strain>
    </source>
</reference>
<protein>
    <submittedName>
        <fullName evidence="2">Uncharacterized protein</fullName>
    </submittedName>
</protein>
<accession>A0A4U5MFX7</accession>
<keyword evidence="3" id="KW-1185">Reference proteome</keyword>
<reference evidence="2 3" key="2">
    <citation type="journal article" date="2019" name="G3 (Bethesda)">
        <title>Hybrid Assembly of the Genome of the Entomopathogenic Nematode Steinernema carpocapsae Identifies the X-Chromosome.</title>
        <authorList>
            <person name="Serra L."/>
            <person name="Macchietto M."/>
            <person name="Macias-Munoz A."/>
            <person name="McGill C.J."/>
            <person name="Rodriguez I.M."/>
            <person name="Rodriguez B."/>
            <person name="Murad R."/>
            <person name="Mortazavi A."/>
        </authorList>
    </citation>
    <scope>NUCLEOTIDE SEQUENCE [LARGE SCALE GENOMIC DNA]</scope>
    <source>
        <strain evidence="2 3">ALL</strain>
    </source>
</reference>
<evidence type="ECO:0000313" key="2">
    <source>
        <dbReference type="EMBL" id="TKR68124.1"/>
    </source>
</evidence>
<sequence>MESKILFTLLLICVLFSVLGNEGAKYDGDSSVAEGEIQRGGRVGMEPRRNFTKCSKTSKPWQKKPKSTVEYCNNFALKNIIKK</sequence>
<feature type="chain" id="PRO_5020451952" evidence="1">
    <location>
        <begin position="21"/>
        <end position="83"/>
    </location>
</feature>
<organism evidence="2 3">
    <name type="scientific">Steinernema carpocapsae</name>
    <name type="common">Entomopathogenic nematode</name>
    <dbReference type="NCBI Taxonomy" id="34508"/>
    <lineage>
        <taxon>Eukaryota</taxon>
        <taxon>Metazoa</taxon>
        <taxon>Ecdysozoa</taxon>
        <taxon>Nematoda</taxon>
        <taxon>Chromadorea</taxon>
        <taxon>Rhabditida</taxon>
        <taxon>Tylenchina</taxon>
        <taxon>Panagrolaimomorpha</taxon>
        <taxon>Strongyloidoidea</taxon>
        <taxon>Steinernematidae</taxon>
        <taxon>Steinernema</taxon>
    </lineage>
</organism>
<proteinExistence type="predicted"/>
<dbReference type="AlphaFoldDB" id="A0A4U5MFX7"/>
<keyword evidence="1" id="KW-0732">Signal</keyword>
<gene>
    <name evidence="2" type="ORF">L596_024153</name>
</gene>